<dbReference type="InterPro" id="IPR007110">
    <property type="entry name" value="Ig-like_dom"/>
</dbReference>
<dbReference type="GO" id="GO:0043025">
    <property type="term" value="C:neuronal cell body"/>
    <property type="evidence" value="ECO:0007669"/>
    <property type="project" value="TreeGrafter"/>
</dbReference>
<accession>A0A182U0Z3</accession>
<keyword evidence="3" id="KW-0393">Immunoglobulin domain</keyword>
<dbReference type="STRING" id="34690.A0A182U0Z3"/>
<dbReference type="SMART" id="SM00408">
    <property type="entry name" value="IGc2"/>
    <property type="match status" value="1"/>
</dbReference>
<name>A0A182U0Z3_9DIPT</name>
<dbReference type="GO" id="GO:0007156">
    <property type="term" value="P:homophilic cell adhesion via plasma membrane adhesion molecules"/>
    <property type="evidence" value="ECO:0007669"/>
    <property type="project" value="TreeGrafter"/>
</dbReference>
<organism evidence="5 6">
    <name type="scientific">Anopheles melas</name>
    <dbReference type="NCBI Taxonomy" id="34690"/>
    <lineage>
        <taxon>Eukaryota</taxon>
        <taxon>Metazoa</taxon>
        <taxon>Ecdysozoa</taxon>
        <taxon>Arthropoda</taxon>
        <taxon>Hexapoda</taxon>
        <taxon>Insecta</taxon>
        <taxon>Pterygota</taxon>
        <taxon>Neoptera</taxon>
        <taxon>Endopterygota</taxon>
        <taxon>Diptera</taxon>
        <taxon>Nematocera</taxon>
        <taxon>Culicoidea</taxon>
        <taxon>Culicidae</taxon>
        <taxon>Anophelinae</taxon>
        <taxon>Anopheles</taxon>
    </lineage>
</organism>
<dbReference type="VEuPathDB" id="VectorBase:AMEC011933"/>
<dbReference type="InterPro" id="IPR003599">
    <property type="entry name" value="Ig_sub"/>
</dbReference>
<dbReference type="PANTHER" id="PTHR45080:SF8">
    <property type="entry name" value="IG-LIKE DOMAIN-CONTAINING PROTEIN"/>
    <property type="match status" value="1"/>
</dbReference>
<dbReference type="Proteomes" id="UP000075902">
    <property type="component" value="Unassembled WGS sequence"/>
</dbReference>
<evidence type="ECO:0000256" key="2">
    <source>
        <dbReference type="ARBA" id="ARBA00023157"/>
    </source>
</evidence>
<dbReference type="GO" id="GO:0030424">
    <property type="term" value="C:axon"/>
    <property type="evidence" value="ECO:0007669"/>
    <property type="project" value="TreeGrafter"/>
</dbReference>
<dbReference type="SUPFAM" id="SSF48726">
    <property type="entry name" value="Immunoglobulin"/>
    <property type="match status" value="1"/>
</dbReference>
<dbReference type="InterPro" id="IPR003598">
    <property type="entry name" value="Ig_sub2"/>
</dbReference>
<sequence length="146" mass="16095">MEKSTLRSNQISSQRTLEMDCDAATIKAISEYVIVDPGEDAILNCTVDGNPLTPDHIRWERDGYDLRAKTITGYANGTGTLVVKDAQREDVGNFRCIADNRVAAPDSRNVLLIVKCRCCGTLAVSGRGACRKFWVFTHSPLKTECL</sequence>
<keyword evidence="2" id="KW-1015">Disulfide bond</keyword>
<evidence type="ECO:0000313" key="6">
    <source>
        <dbReference type="Proteomes" id="UP000075902"/>
    </source>
</evidence>
<dbReference type="Pfam" id="PF13927">
    <property type="entry name" value="Ig_3"/>
    <property type="match status" value="1"/>
</dbReference>
<dbReference type="GO" id="GO:0008046">
    <property type="term" value="F:axon guidance receptor activity"/>
    <property type="evidence" value="ECO:0007669"/>
    <property type="project" value="TreeGrafter"/>
</dbReference>
<dbReference type="InterPro" id="IPR036179">
    <property type="entry name" value="Ig-like_dom_sf"/>
</dbReference>
<dbReference type="AlphaFoldDB" id="A0A182U0Z3"/>
<dbReference type="PANTHER" id="PTHR45080">
    <property type="entry name" value="CONTACTIN 5"/>
    <property type="match status" value="1"/>
</dbReference>
<evidence type="ECO:0000259" key="4">
    <source>
        <dbReference type="PROSITE" id="PS50835"/>
    </source>
</evidence>
<proteinExistence type="predicted"/>
<dbReference type="Gene3D" id="2.60.40.10">
    <property type="entry name" value="Immunoglobulins"/>
    <property type="match status" value="1"/>
</dbReference>
<dbReference type="GO" id="GO:0005886">
    <property type="term" value="C:plasma membrane"/>
    <property type="evidence" value="ECO:0007669"/>
    <property type="project" value="TreeGrafter"/>
</dbReference>
<keyword evidence="1" id="KW-0732">Signal</keyword>
<dbReference type="GO" id="GO:0050808">
    <property type="term" value="P:synapse organization"/>
    <property type="evidence" value="ECO:0007669"/>
    <property type="project" value="TreeGrafter"/>
</dbReference>
<protein>
    <submittedName>
        <fullName evidence="5">Ig-like domain-containing protein</fullName>
    </submittedName>
</protein>
<evidence type="ECO:0000256" key="1">
    <source>
        <dbReference type="ARBA" id="ARBA00022729"/>
    </source>
</evidence>
<dbReference type="InterPro" id="IPR050958">
    <property type="entry name" value="Cell_Adh-Cytoskel_Orgn"/>
</dbReference>
<dbReference type="EnsemblMetazoa" id="AMEC011933-RA">
    <property type="protein sequence ID" value="AMEC011933-PA"/>
    <property type="gene ID" value="AMEC011933"/>
</dbReference>
<reference evidence="5" key="2">
    <citation type="submission" date="2020-05" db="UniProtKB">
        <authorList>
            <consortium name="EnsemblMetazoa"/>
        </authorList>
    </citation>
    <scope>IDENTIFICATION</scope>
    <source>
        <strain evidence="5">CM1001059</strain>
    </source>
</reference>
<dbReference type="SMART" id="SM00409">
    <property type="entry name" value="IG"/>
    <property type="match status" value="1"/>
</dbReference>
<dbReference type="PROSITE" id="PS50835">
    <property type="entry name" value="IG_LIKE"/>
    <property type="match status" value="1"/>
</dbReference>
<keyword evidence="6" id="KW-1185">Reference proteome</keyword>
<feature type="domain" description="Ig-like" evidence="4">
    <location>
        <begin position="24"/>
        <end position="111"/>
    </location>
</feature>
<evidence type="ECO:0000313" key="5">
    <source>
        <dbReference type="EnsemblMetazoa" id="AMEC011933-PA"/>
    </source>
</evidence>
<reference evidence="6" key="1">
    <citation type="submission" date="2014-01" db="EMBL/GenBank/DDBJ databases">
        <title>The Genome Sequence of Anopheles melas CM1001059_A (V2).</title>
        <authorList>
            <consortium name="The Broad Institute Genomics Platform"/>
            <person name="Neafsey D.E."/>
            <person name="Besansky N."/>
            <person name="Howell P."/>
            <person name="Walton C."/>
            <person name="Young S.K."/>
            <person name="Zeng Q."/>
            <person name="Gargeya S."/>
            <person name="Fitzgerald M."/>
            <person name="Haas B."/>
            <person name="Abouelleil A."/>
            <person name="Allen A.W."/>
            <person name="Alvarado L."/>
            <person name="Arachchi H.M."/>
            <person name="Berlin A.M."/>
            <person name="Chapman S.B."/>
            <person name="Gainer-Dewar J."/>
            <person name="Goldberg J."/>
            <person name="Griggs A."/>
            <person name="Gujja S."/>
            <person name="Hansen M."/>
            <person name="Howarth C."/>
            <person name="Imamovic A."/>
            <person name="Ireland A."/>
            <person name="Larimer J."/>
            <person name="McCowan C."/>
            <person name="Murphy C."/>
            <person name="Pearson M."/>
            <person name="Poon T.W."/>
            <person name="Priest M."/>
            <person name="Roberts A."/>
            <person name="Saif S."/>
            <person name="Shea T."/>
            <person name="Sisk P."/>
            <person name="Sykes S."/>
            <person name="Wortman J."/>
            <person name="Nusbaum C."/>
            <person name="Birren B."/>
        </authorList>
    </citation>
    <scope>NUCLEOTIDE SEQUENCE [LARGE SCALE GENOMIC DNA]</scope>
    <source>
        <strain evidence="6">CM1001059</strain>
    </source>
</reference>
<dbReference type="InterPro" id="IPR013783">
    <property type="entry name" value="Ig-like_fold"/>
</dbReference>
<evidence type="ECO:0000256" key="3">
    <source>
        <dbReference type="ARBA" id="ARBA00023319"/>
    </source>
</evidence>